<dbReference type="STRING" id="137733.SAMN05421767_11710"/>
<dbReference type="Pfam" id="PF21378">
    <property type="entry name" value="YceM-like_C"/>
    <property type="match status" value="1"/>
</dbReference>
<dbReference type="GO" id="GO:0000166">
    <property type="term" value="F:nucleotide binding"/>
    <property type="evidence" value="ECO:0007669"/>
    <property type="project" value="InterPro"/>
</dbReference>
<keyword evidence="4" id="KW-1185">Reference proteome</keyword>
<organism evidence="3 4">
    <name type="scientific">Granulicatella balaenopterae</name>
    <dbReference type="NCBI Taxonomy" id="137733"/>
    <lineage>
        <taxon>Bacteria</taxon>
        <taxon>Bacillati</taxon>
        <taxon>Bacillota</taxon>
        <taxon>Bacilli</taxon>
        <taxon>Lactobacillales</taxon>
        <taxon>Carnobacteriaceae</taxon>
        <taxon>Granulicatella</taxon>
    </lineage>
</organism>
<dbReference type="PANTHER" id="PTHR43708:SF4">
    <property type="entry name" value="OXIDOREDUCTASE YCEM-RELATED"/>
    <property type="match status" value="1"/>
</dbReference>
<feature type="domain" description="YceM-like C-terminal" evidence="2">
    <location>
        <begin position="132"/>
        <end position="239"/>
    </location>
</feature>
<evidence type="ECO:0000259" key="1">
    <source>
        <dbReference type="Pfam" id="PF01408"/>
    </source>
</evidence>
<evidence type="ECO:0000313" key="3">
    <source>
        <dbReference type="EMBL" id="SER06061.1"/>
    </source>
</evidence>
<evidence type="ECO:0000259" key="2">
    <source>
        <dbReference type="Pfam" id="PF21378"/>
    </source>
</evidence>
<gene>
    <name evidence="3" type="ORF">SAMN05421767_11710</name>
</gene>
<dbReference type="Pfam" id="PF01408">
    <property type="entry name" value="GFO_IDH_MocA"/>
    <property type="match status" value="1"/>
</dbReference>
<reference evidence="3 4" key="1">
    <citation type="submission" date="2016-10" db="EMBL/GenBank/DDBJ databases">
        <authorList>
            <person name="de Groot N.N."/>
        </authorList>
    </citation>
    <scope>NUCLEOTIDE SEQUENCE [LARGE SCALE GENOMIC DNA]</scope>
    <source>
        <strain evidence="3 4">DSM 15827</strain>
    </source>
</reference>
<dbReference type="Gene3D" id="3.30.360.10">
    <property type="entry name" value="Dihydrodipicolinate Reductase, domain 2"/>
    <property type="match status" value="1"/>
</dbReference>
<accession>A0A1H9L3I0</accession>
<evidence type="ECO:0000313" key="4">
    <source>
        <dbReference type="Proteomes" id="UP000198556"/>
    </source>
</evidence>
<dbReference type="SUPFAM" id="SSF51735">
    <property type="entry name" value="NAD(P)-binding Rossmann-fold domains"/>
    <property type="match status" value="1"/>
</dbReference>
<dbReference type="EMBL" id="FOGF01000017">
    <property type="protein sequence ID" value="SER06061.1"/>
    <property type="molecule type" value="Genomic_DNA"/>
</dbReference>
<dbReference type="InterPro" id="IPR048477">
    <property type="entry name" value="YceM-like_C"/>
</dbReference>
<dbReference type="InterPro" id="IPR036291">
    <property type="entry name" value="NAD(P)-bd_dom_sf"/>
</dbReference>
<dbReference type="InterPro" id="IPR051317">
    <property type="entry name" value="Gfo/Idh/MocA_oxidoreduct"/>
</dbReference>
<dbReference type="InterPro" id="IPR000683">
    <property type="entry name" value="Gfo/Idh/MocA-like_OxRdtase_N"/>
</dbReference>
<sequence length="315" mass="35609">MMLNIGVIGLGNIARKAYLPIMRTIKNVKWYAYSRNKEILKEETSLFGSATPCNSLEEMLQLPLDGVFIHVATPAHYTLVSAFLNKGIPVYVDKPVVDNFEDTLELYTLANEKETVLMAGFNRRFTPKVQELKQVPQKNKIVVEKNYIDQGGQLRDVIFDTFIHPIDTALYLLDGKPQKGSFYYKKRGKKIEQCEVYIETKHQTAVVGINLASGANREIIEVQSTGGTYHLENLTDLTIYQGDDIIKEGFDEWATPLYKRGFETIVKEFVTAIETKENPVSASSSLLTHLICDRISTAKAPEGFINFTLPKAFRK</sequence>
<dbReference type="PANTHER" id="PTHR43708">
    <property type="entry name" value="CONSERVED EXPRESSED OXIDOREDUCTASE (EUROFUNG)"/>
    <property type="match status" value="1"/>
</dbReference>
<dbReference type="Proteomes" id="UP000198556">
    <property type="component" value="Unassembled WGS sequence"/>
</dbReference>
<feature type="domain" description="Gfo/Idh/MocA-like oxidoreductase N-terminal" evidence="1">
    <location>
        <begin position="3"/>
        <end position="121"/>
    </location>
</feature>
<dbReference type="SUPFAM" id="SSF55347">
    <property type="entry name" value="Glyceraldehyde-3-phosphate dehydrogenase-like, C-terminal domain"/>
    <property type="match status" value="1"/>
</dbReference>
<proteinExistence type="predicted"/>
<dbReference type="AlphaFoldDB" id="A0A1H9L3I0"/>
<protein>
    <submittedName>
        <fullName evidence="3">Virulence factor</fullName>
    </submittedName>
</protein>
<name>A0A1H9L3I0_9LACT</name>
<dbReference type="RefSeq" id="WP_245711128.1">
    <property type="nucleotide sequence ID" value="NZ_FOGF01000017.1"/>
</dbReference>
<dbReference type="Gene3D" id="3.40.50.720">
    <property type="entry name" value="NAD(P)-binding Rossmann-like Domain"/>
    <property type="match status" value="1"/>
</dbReference>